<sequence length="437" mass="49542">MAVHKRRVKAVTRQGLGSTTTPANDDTGKRIPALPADVVFQICKYLITATRTLKSISRTCRVWSYAVRSYIFRRITITDMGSFQRLGKLVEEQPFVLSWIFEICISGRKESFGIPPWFRHLPEVLPSASLPKLCSISFVDLHEAFDRTEVKWDYPMLKETLPLYKEYTSVLRVDFLDCELPYDVLQHVIGAFSNVVEVHFHRSKCSPPNGLASLQSLPLPRQLQSFMFHGTTQTGALALHVQNYQNPPSKFTQAMSTLKTLHYHLGADAWLTDGLGKILYHGTPHRLEHLVLACPEIDVDTWDDNSGSFNILRRSSINNLTNLRTLHFEGSDAASSRPSVIKDLLRMISSPHLRTFALSMSFRTMTDIPNKSYLGVDALLSNVTTFPALTEVRLVYHGNAKEARYTKKLRGLFPKTCERGIVKIVKELHPDELCLVR</sequence>
<evidence type="ECO:0000313" key="2">
    <source>
        <dbReference type="Proteomes" id="UP000292702"/>
    </source>
</evidence>
<dbReference type="AlphaFoldDB" id="A0A4R0RU36"/>
<evidence type="ECO:0008006" key="3">
    <source>
        <dbReference type="Google" id="ProtNLM"/>
    </source>
</evidence>
<dbReference type="InterPro" id="IPR036047">
    <property type="entry name" value="F-box-like_dom_sf"/>
</dbReference>
<protein>
    <recommendedName>
        <fullName evidence="3">F-box domain-containing protein</fullName>
    </recommendedName>
</protein>
<organism evidence="1 2">
    <name type="scientific">Steccherinum ochraceum</name>
    <dbReference type="NCBI Taxonomy" id="92696"/>
    <lineage>
        <taxon>Eukaryota</taxon>
        <taxon>Fungi</taxon>
        <taxon>Dikarya</taxon>
        <taxon>Basidiomycota</taxon>
        <taxon>Agaricomycotina</taxon>
        <taxon>Agaricomycetes</taxon>
        <taxon>Polyporales</taxon>
        <taxon>Steccherinaceae</taxon>
        <taxon>Steccherinum</taxon>
    </lineage>
</organism>
<dbReference type="Proteomes" id="UP000292702">
    <property type="component" value="Unassembled WGS sequence"/>
</dbReference>
<name>A0A4R0RU36_9APHY</name>
<proteinExistence type="predicted"/>
<reference evidence="1 2" key="1">
    <citation type="submission" date="2018-11" db="EMBL/GenBank/DDBJ databases">
        <title>Genome assembly of Steccherinum ochraceum LE-BIN_3174, the white-rot fungus of the Steccherinaceae family (The Residual Polyporoid clade, Polyporales, Basidiomycota).</title>
        <authorList>
            <person name="Fedorova T.V."/>
            <person name="Glazunova O.A."/>
            <person name="Landesman E.O."/>
            <person name="Moiseenko K.V."/>
            <person name="Psurtseva N.V."/>
            <person name="Savinova O.S."/>
            <person name="Shakhova N.V."/>
            <person name="Tyazhelova T.V."/>
            <person name="Vasina D.V."/>
        </authorList>
    </citation>
    <scope>NUCLEOTIDE SEQUENCE [LARGE SCALE GENOMIC DNA]</scope>
    <source>
        <strain evidence="1 2">LE-BIN_3174</strain>
    </source>
</reference>
<dbReference type="EMBL" id="RWJN01000011">
    <property type="protein sequence ID" value="TCD70993.1"/>
    <property type="molecule type" value="Genomic_DNA"/>
</dbReference>
<gene>
    <name evidence="1" type="ORF">EIP91_000491</name>
</gene>
<evidence type="ECO:0000313" key="1">
    <source>
        <dbReference type="EMBL" id="TCD70993.1"/>
    </source>
</evidence>
<dbReference type="SUPFAM" id="SSF81383">
    <property type="entry name" value="F-box domain"/>
    <property type="match status" value="1"/>
</dbReference>
<comment type="caution">
    <text evidence="1">The sequence shown here is derived from an EMBL/GenBank/DDBJ whole genome shotgun (WGS) entry which is preliminary data.</text>
</comment>
<keyword evidence="2" id="KW-1185">Reference proteome</keyword>
<dbReference type="OrthoDB" id="10671293at2759"/>
<accession>A0A4R0RU36</accession>